<dbReference type="EnsemblMetazoa" id="PPA45881.1">
    <property type="protein sequence ID" value="PPA45881.1"/>
    <property type="gene ID" value="WBGene00284250"/>
</dbReference>
<evidence type="ECO:0000313" key="2">
    <source>
        <dbReference type="Proteomes" id="UP000005239"/>
    </source>
</evidence>
<sequence length="64" mass="6770">MWCSSCTVVGSAAGLSCCGCSCSGVGDRGRVERLSPANSPLLCSLERTQDAVSRTPYLRLMKKN</sequence>
<keyword evidence="2" id="KW-1185">Reference proteome</keyword>
<accession>A0A2A6BZK8</accession>
<name>A0A2A6BZK8_PRIPA</name>
<gene>
    <name evidence="1" type="primary">WBGene00284250</name>
</gene>
<dbReference type="AlphaFoldDB" id="A0A2A6BZK8"/>
<reference evidence="1" key="2">
    <citation type="submission" date="2022-06" db="UniProtKB">
        <authorList>
            <consortium name="EnsemblMetazoa"/>
        </authorList>
    </citation>
    <scope>IDENTIFICATION</scope>
    <source>
        <strain evidence="1">PS312</strain>
    </source>
</reference>
<protein>
    <submittedName>
        <fullName evidence="1">Uncharacterized protein</fullName>
    </submittedName>
</protein>
<evidence type="ECO:0000313" key="1">
    <source>
        <dbReference type="EnsemblMetazoa" id="PPA45881.1"/>
    </source>
</evidence>
<organism evidence="1 2">
    <name type="scientific">Pristionchus pacificus</name>
    <name type="common">Parasitic nematode worm</name>
    <dbReference type="NCBI Taxonomy" id="54126"/>
    <lineage>
        <taxon>Eukaryota</taxon>
        <taxon>Metazoa</taxon>
        <taxon>Ecdysozoa</taxon>
        <taxon>Nematoda</taxon>
        <taxon>Chromadorea</taxon>
        <taxon>Rhabditida</taxon>
        <taxon>Rhabditina</taxon>
        <taxon>Diplogasteromorpha</taxon>
        <taxon>Diplogasteroidea</taxon>
        <taxon>Neodiplogasteridae</taxon>
        <taxon>Pristionchus</taxon>
    </lineage>
</organism>
<reference evidence="2" key="1">
    <citation type="journal article" date="2008" name="Nat. Genet.">
        <title>The Pristionchus pacificus genome provides a unique perspective on nematode lifestyle and parasitism.</title>
        <authorList>
            <person name="Dieterich C."/>
            <person name="Clifton S.W."/>
            <person name="Schuster L.N."/>
            <person name="Chinwalla A."/>
            <person name="Delehaunty K."/>
            <person name="Dinkelacker I."/>
            <person name="Fulton L."/>
            <person name="Fulton R."/>
            <person name="Godfrey J."/>
            <person name="Minx P."/>
            <person name="Mitreva M."/>
            <person name="Roeseler W."/>
            <person name="Tian H."/>
            <person name="Witte H."/>
            <person name="Yang S.P."/>
            <person name="Wilson R.K."/>
            <person name="Sommer R.J."/>
        </authorList>
    </citation>
    <scope>NUCLEOTIDE SEQUENCE [LARGE SCALE GENOMIC DNA]</scope>
    <source>
        <strain evidence="2">PS312</strain>
    </source>
</reference>
<accession>A0A8R1Z1N8</accession>
<proteinExistence type="predicted"/>
<dbReference type="Proteomes" id="UP000005239">
    <property type="component" value="Unassembled WGS sequence"/>
</dbReference>